<evidence type="ECO:0000313" key="1">
    <source>
        <dbReference type="EMBL" id="OGW97206.1"/>
    </source>
</evidence>
<dbReference type="Proteomes" id="UP000178187">
    <property type="component" value="Unassembled WGS sequence"/>
</dbReference>
<protein>
    <submittedName>
        <fullName evidence="1">Uncharacterized protein</fullName>
    </submittedName>
</protein>
<comment type="caution">
    <text evidence="1">The sequence shown here is derived from an EMBL/GenBank/DDBJ whole genome shotgun (WGS) entry which is preliminary data.</text>
</comment>
<organism evidence="1 2">
    <name type="scientific">Candidatus Danuiimicrobium aquiferis</name>
    <dbReference type="NCBI Taxonomy" id="1801832"/>
    <lineage>
        <taxon>Bacteria</taxon>
        <taxon>Pseudomonadati</taxon>
        <taxon>Candidatus Omnitrophota</taxon>
        <taxon>Candidatus Danuiimicrobium</taxon>
    </lineage>
</organism>
<sequence>MHKQLIEKLINEKGRFQLPNDRETLFRGWFGNNMGILIMLLQGKNLRKETTIMRMQFFLFDLEHHFLNPRADHQLFRNAFRYLRYCLRVNPNTCVQHKERAMEMIAMIYEGLGLVCHLDFQERKEPVCMRVKDEVRRGIYEIFKTLCHVPAHC</sequence>
<evidence type="ECO:0000313" key="2">
    <source>
        <dbReference type="Proteomes" id="UP000178187"/>
    </source>
</evidence>
<gene>
    <name evidence="1" type="ORF">A3G33_08505</name>
</gene>
<proteinExistence type="predicted"/>
<dbReference type="AlphaFoldDB" id="A0A1G1KW89"/>
<dbReference type="EMBL" id="MHFR01000043">
    <property type="protein sequence ID" value="OGW97206.1"/>
    <property type="molecule type" value="Genomic_DNA"/>
</dbReference>
<reference evidence="1 2" key="1">
    <citation type="journal article" date="2016" name="Nat. Commun.">
        <title>Thousands of microbial genomes shed light on interconnected biogeochemical processes in an aquifer system.</title>
        <authorList>
            <person name="Anantharaman K."/>
            <person name="Brown C.T."/>
            <person name="Hug L.A."/>
            <person name="Sharon I."/>
            <person name="Castelle C.J."/>
            <person name="Probst A.J."/>
            <person name="Thomas B.C."/>
            <person name="Singh A."/>
            <person name="Wilkins M.J."/>
            <person name="Karaoz U."/>
            <person name="Brodie E.L."/>
            <person name="Williams K.H."/>
            <person name="Hubbard S.S."/>
            <person name="Banfield J.F."/>
        </authorList>
    </citation>
    <scope>NUCLEOTIDE SEQUENCE [LARGE SCALE GENOMIC DNA]</scope>
</reference>
<name>A0A1G1KW89_9BACT</name>
<accession>A0A1G1KW89</accession>